<dbReference type="SUPFAM" id="SSF53790">
    <property type="entry name" value="Tetrapyrrole methylase"/>
    <property type="match status" value="1"/>
</dbReference>
<dbReference type="InterPro" id="IPR006367">
    <property type="entry name" value="Sirohaem_synthase_N"/>
</dbReference>
<gene>
    <name evidence="7" type="ORF">GCM10011515_17230</name>
</gene>
<evidence type="ECO:0000256" key="1">
    <source>
        <dbReference type="ARBA" id="ARBA00005010"/>
    </source>
</evidence>
<dbReference type="Proteomes" id="UP000619041">
    <property type="component" value="Unassembled WGS sequence"/>
</dbReference>
<comment type="caution">
    <text evidence="7">The sequence shown here is derived from an EMBL/GenBank/DDBJ whole genome shotgun (WGS) entry which is preliminary data.</text>
</comment>
<evidence type="ECO:0000313" key="7">
    <source>
        <dbReference type="EMBL" id="GGD98022.1"/>
    </source>
</evidence>
<reference evidence="8" key="1">
    <citation type="journal article" date="2019" name="Int. J. Syst. Evol. Microbiol.">
        <title>The Global Catalogue of Microorganisms (GCM) 10K type strain sequencing project: providing services to taxonomists for standard genome sequencing and annotation.</title>
        <authorList>
            <consortium name="The Broad Institute Genomics Platform"/>
            <consortium name="The Broad Institute Genome Sequencing Center for Infectious Disease"/>
            <person name="Wu L."/>
            <person name="Ma J."/>
        </authorList>
    </citation>
    <scope>NUCLEOTIDE SEQUENCE [LARGE SCALE GENOMIC DNA]</scope>
    <source>
        <strain evidence="8">CGMCC 1.15959</strain>
    </source>
</reference>
<evidence type="ECO:0000256" key="6">
    <source>
        <dbReference type="ARBA" id="ARBA00047561"/>
    </source>
</evidence>
<keyword evidence="4" id="KW-0520">NAD</keyword>
<dbReference type="EMBL" id="BMKL01000001">
    <property type="protein sequence ID" value="GGD98022.1"/>
    <property type="molecule type" value="Genomic_DNA"/>
</dbReference>
<evidence type="ECO:0000256" key="2">
    <source>
        <dbReference type="ARBA" id="ARBA00012400"/>
    </source>
</evidence>
<dbReference type="InterPro" id="IPR028161">
    <property type="entry name" value="Met8-like"/>
</dbReference>
<dbReference type="PANTHER" id="PTHR35330">
    <property type="entry name" value="SIROHEME BIOSYNTHESIS PROTEIN MET8"/>
    <property type="match status" value="1"/>
</dbReference>
<dbReference type="InterPro" id="IPR014777">
    <property type="entry name" value="4pyrrole_Mease_sub1"/>
</dbReference>
<comment type="pathway">
    <text evidence="1">Porphyrin-containing compound metabolism; siroheme biosynthesis; sirohydrochlorin from precorrin-2: step 1/1.</text>
</comment>
<dbReference type="SUPFAM" id="SSF51735">
    <property type="entry name" value="NAD(P)-binding Rossmann-fold domains"/>
    <property type="match status" value="1"/>
</dbReference>
<dbReference type="SUPFAM" id="SSF75615">
    <property type="entry name" value="Siroheme synthase middle domains-like"/>
    <property type="match status" value="1"/>
</dbReference>
<organism evidence="7 8">
    <name type="scientific">Tsuneonella deserti</name>
    <dbReference type="NCBI Taxonomy" id="2035528"/>
    <lineage>
        <taxon>Bacteria</taxon>
        <taxon>Pseudomonadati</taxon>
        <taxon>Pseudomonadota</taxon>
        <taxon>Alphaproteobacteria</taxon>
        <taxon>Sphingomonadales</taxon>
        <taxon>Erythrobacteraceae</taxon>
        <taxon>Tsuneonella</taxon>
    </lineage>
</organism>
<dbReference type="Pfam" id="PF13241">
    <property type="entry name" value="NAD_binding_7"/>
    <property type="match status" value="1"/>
</dbReference>
<keyword evidence="8" id="KW-1185">Reference proteome</keyword>
<evidence type="ECO:0000313" key="8">
    <source>
        <dbReference type="Proteomes" id="UP000619041"/>
    </source>
</evidence>
<dbReference type="PANTHER" id="PTHR35330:SF1">
    <property type="entry name" value="SIROHEME BIOSYNTHESIS PROTEIN MET8"/>
    <property type="match status" value="1"/>
</dbReference>
<dbReference type="RefSeq" id="WP_188644756.1">
    <property type="nucleotide sequence ID" value="NZ_BMKL01000001.1"/>
</dbReference>
<dbReference type="Gene3D" id="3.40.50.720">
    <property type="entry name" value="NAD(P)-binding Rossmann-like Domain"/>
    <property type="match status" value="1"/>
</dbReference>
<dbReference type="NCBIfam" id="TIGR01470">
    <property type="entry name" value="cysG_Nterm"/>
    <property type="match status" value="1"/>
</dbReference>
<dbReference type="Gene3D" id="3.40.1010.10">
    <property type="entry name" value="Cobalt-precorrin-4 Transmethylase, Domain 1"/>
    <property type="match status" value="1"/>
</dbReference>
<evidence type="ECO:0000256" key="4">
    <source>
        <dbReference type="ARBA" id="ARBA00023027"/>
    </source>
</evidence>
<keyword evidence="3" id="KW-0560">Oxidoreductase</keyword>
<dbReference type="Gene3D" id="3.30.160.110">
    <property type="entry name" value="Siroheme synthase, domain 2"/>
    <property type="match status" value="1"/>
</dbReference>
<dbReference type="InterPro" id="IPR036291">
    <property type="entry name" value="NAD(P)-bd_dom_sf"/>
</dbReference>
<proteinExistence type="predicted"/>
<evidence type="ECO:0000256" key="5">
    <source>
        <dbReference type="ARBA" id="ARBA00023244"/>
    </source>
</evidence>
<name>A0ABQ1SA40_9SPHN</name>
<accession>A0ABQ1SA40</accession>
<dbReference type="InterPro" id="IPR035996">
    <property type="entry name" value="4pyrrol_Methylase_sf"/>
</dbReference>
<comment type="catalytic activity">
    <reaction evidence="6">
        <text>precorrin-2 + NAD(+) = sirohydrochlorin + NADH + 2 H(+)</text>
        <dbReference type="Rhea" id="RHEA:15613"/>
        <dbReference type="ChEBI" id="CHEBI:15378"/>
        <dbReference type="ChEBI" id="CHEBI:57540"/>
        <dbReference type="ChEBI" id="CHEBI:57945"/>
        <dbReference type="ChEBI" id="CHEBI:58351"/>
        <dbReference type="ChEBI" id="CHEBI:58827"/>
        <dbReference type="EC" id="1.3.1.76"/>
    </reaction>
</comment>
<dbReference type="EC" id="1.3.1.76" evidence="2"/>
<sequence length="264" mass="27982">MALSSLPLFHRLNGARVVVIGTGAAAEAKRRLLERAGAICCGEPEAHHARMAFVTLEDRREARAAALRLKSKGLLVNVADRPDLCDFTLPSVVERGPVVIAVGTGGASAGLAKQLRLRLETLLPHSLGRLAEGLSAARDRLRARWPDASERRRALDSALTSGGILDPLREDSADALDGWLASSPEPVGTRTVEIVLLSDDPDDLTLRQARWLGEADLILHDAGVPDGILNRARADAERGPITRSVSQPSGLCVVVRAVGSASGD</sequence>
<keyword evidence="5" id="KW-0627">Porphyrin biosynthesis</keyword>
<protein>
    <recommendedName>
        <fullName evidence="2">precorrin-2 dehydrogenase</fullName>
        <ecNumber evidence="2">1.3.1.76</ecNumber>
    </recommendedName>
</protein>
<evidence type="ECO:0000256" key="3">
    <source>
        <dbReference type="ARBA" id="ARBA00023002"/>
    </source>
</evidence>